<reference evidence="3" key="1">
    <citation type="journal article" date="2021" name="New Phytol.">
        <title>Evolutionary innovations through gain and loss of genes in the ectomycorrhizal Boletales.</title>
        <authorList>
            <person name="Wu G."/>
            <person name="Miyauchi S."/>
            <person name="Morin E."/>
            <person name="Kuo A."/>
            <person name="Drula E."/>
            <person name="Varga T."/>
            <person name="Kohler A."/>
            <person name="Feng B."/>
            <person name="Cao Y."/>
            <person name="Lipzen A."/>
            <person name="Daum C."/>
            <person name="Hundley H."/>
            <person name="Pangilinan J."/>
            <person name="Johnson J."/>
            <person name="Barry K."/>
            <person name="LaButti K."/>
            <person name="Ng V."/>
            <person name="Ahrendt S."/>
            <person name="Min B."/>
            <person name="Choi I.G."/>
            <person name="Park H."/>
            <person name="Plett J.M."/>
            <person name="Magnuson J."/>
            <person name="Spatafora J.W."/>
            <person name="Nagy L.G."/>
            <person name="Henrissat B."/>
            <person name="Grigoriev I.V."/>
            <person name="Yang Z.L."/>
            <person name="Xu J."/>
            <person name="Martin F.M."/>
        </authorList>
    </citation>
    <scope>NUCLEOTIDE SEQUENCE</scope>
    <source>
        <strain evidence="3">KKN 215</strain>
    </source>
</reference>
<dbReference type="GO" id="GO:0042602">
    <property type="term" value="F:riboflavin reductase (NADPH) activity"/>
    <property type="evidence" value="ECO:0007669"/>
    <property type="project" value="TreeGrafter"/>
</dbReference>
<sequence>MSVARIRCPRLPRHTTRGYSTTTDTVRDDLRNLLRHTAQPVAVVTSLMPEGSTSNSPLSKFHGATLSSFSSIAMDPHPLVAFSLRVPSRMATSLKNAHDHWPSHMVVNILSAAQVDIAVKFSRVDLHPHPFSEVPYFLTKEGLPVLEHSLGALSCKLVASSWPLHDLAALSEGSSKQEAVWDGEGVASELFIARVTRVEPILERSKDDISRTLPLLYHHRAYSTTGDIPKSNARKQ</sequence>
<dbReference type="Pfam" id="PF01613">
    <property type="entry name" value="Flavin_Reduct"/>
    <property type="match status" value="1"/>
</dbReference>
<dbReference type="GO" id="GO:0010181">
    <property type="term" value="F:FMN binding"/>
    <property type="evidence" value="ECO:0007669"/>
    <property type="project" value="InterPro"/>
</dbReference>
<organism evidence="3 4">
    <name type="scientific">Cristinia sonorae</name>
    <dbReference type="NCBI Taxonomy" id="1940300"/>
    <lineage>
        <taxon>Eukaryota</taxon>
        <taxon>Fungi</taxon>
        <taxon>Dikarya</taxon>
        <taxon>Basidiomycota</taxon>
        <taxon>Agaricomycotina</taxon>
        <taxon>Agaricomycetes</taxon>
        <taxon>Agaricomycetidae</taxon>
        <taxon>Agaricales</taxon>
        <taxon>Pleurotineae</taxon>
        <taxon>Stephanosporaceae</taxon>
        <taxon>Cristinia</taxon>
    </lineage>
</organism>
<protein>
    <submittedName>
        <fullName evidence="3">Flavin reductase like domain-containing protein</fullName>
    </submittedName>
</protein>
<dbReference type="AlphaFoldDB" id="A0A8K0UW87"/>
<dbReference type="OrthoDB" id="2015405at2759"/>
<dbReference type="PANTHER" id="PTHR30466">
    <property type="entry name" value="FLAVIN REDUCTASE"/>
    <property type="match status" value="1"/>
</dbReference>
<dbReference type="Gene3D" id="2.30.110.10">
    <property type="entry name" value="Electron Transport, Fmn-binding Protein, Chain A"/>
    <property type="match status" value="1"/>
</dbReference>
<dbReference type="SMART" id="SM00903">
    <property type="entry name" value="Flavin_Reduct"/>
    <property type="match status" value="1"/>
</dbReference>
<dbReference type="Proteomes" id="UP000813824">
    <property type="component" value="Unassembled WGS sequence"/>
</dbReference>
<evidence type="ECO:0000313" key="4">
    <source>
        <dbReference type="Proteomes" id="UP000813824"/>
    </source>
</evidence>
<dbReference type="InterPro" id="IPR050268">
    <property type="entry name" value="NADH-dep_flavin_reductase"/>
</dbReference>
<keyword evidence="4" id="KW-1185">Reference proteome</keyword>
<feature type="domain" description="Flavin reductase like" evidence="2">
    <location>
        <begin position="34"/>
        <end position="224"/>
    </location>
</feature>
<evidence type="ECO:0000259" key="2">
    <source>
        <dbReference type="SMART" id="SM00903"/>
    </source>
</evidence>
<name>A0A8K0UW87_9AGAR</name>
<dbReference type="InterPro" id="IPR012349">
    <property type="entry name" value="Split_barrel_FMN-bd"/>
</dbReference>
<dbReference type="EMBL" id="JAEVFJ010000006">
    <property type="protein sequence ID" value="KAH8104020.1"/>
    <property type="molecule type" value="Genomic_DNA"/>
</dbReference>
<evidence type="ECO:0000256" key="1">
    <source>
        <dbReference type="ARBA" id="ARBA00023002"/>
    </source>
</evidence>
<dbReference type="SUPFAM" id="SSF50475">
    <property type="entry name" value="FMN-binding split barrel"/>
    <property type="match status" value="1"/>
</dbReference>
<gene>
    <name evidence="3" type="ORF">BXZ70DRAFT_924025</name>
</gene>
<accession>A0A8K0UW87</accession>
<dbReference type="InterPro" id="IPR002563">
    <property type="entry name" value="Flavin_Rdtase-like_dom"/>
</dbReference>
<dbReference type="PANTHER" id="PTHR30466:SF1">
    <property type="entry name" value="FMN REDUCTASE (NADH) RUTF"/>
    <property type="match status" value="1"/>
</dbReference>
<proteinExistence type="predicted"/>
<keyword evidence="1" id="KW-0560">Oxidoreductase</keyword>
<comment type="caution">
    <text evidence="3">The sequence shown here is derived from an EMBL/GenBank/DDBJ whole genome shotgun (WGS) entry which is preliminary data.</text>
</comment>
<evidence type="ECO:0000313" key="3">
    <source>
        <dbReference type="EMBL" id="KAH8104020.1"/>
    </source>
</evidence>